<dbReference type="EMBL" id="LS974202">
    <property type="protein sequence ID" value="SSC12906.1"/>
    <property type="molecule type" value="Genomic_DNA"/>
</dbReference>
<sequence>MKKEGFHNVVGCGCIMFKFELLKKSIGVISLEKPIRITGETSASFRKWYESKDLAICSAVIIDGSNIQFIDSMGIAALISIYKSLTTKGSNLHLVNLSPEIKKLLATLRLDRLFQIHDGTVEEATKSL</sequence>
<name>A0A7Z7LF26_9BACT</name>
<dbReference type="Gene3D" id="3.30.750.24">
    <property type="entry name" value="STAS domain"/>
    <property type="match status" value="1"/>
</dbReference>
<dbReference type="GO" id="GO:0043856">
    <property type="term" value="F:anti-sigma factor antagonist activity"/>
    <property type="evidence" value="ECO:0007669"/>
    <property type="project" value="TreeGrafter"/>
</dbReference>
<keyword evidence="3" id="KW-1185">Reference proteome</keyword>
<evidence type="ECO:0000259" key="1">
    <source>
        <dbReference type="PROSITE" id="PS50801"/>
    </source>
</evidence>
<dbReference type="PROSITE" id="PS50801">
    <property type="entry name" value="STAS"/>
    <property type="match status" value="1"/>
</dbReference>
<dbReference type="Pfam" id="PF01740">
    <property type="entry name" value="STAS"/>
    <property type="match status" value="1"/>
</dbReference>
<dbReference type="SUPFAM" id="SSF52091">
    <property type="entry name" value="SpoIIaa-like"/>
    <property type="match status" value="1"/>
</dbReference>
<gene>
    <name evidence="2" type="ORF">MESINF_1462</name>
</gene>
<accession>A0A7Z7LF26</accession>
<reference evidence="2 3" key="1">
    <citation type="submission" date="2017-01" db="EMBL/GenBank/DDBJ databases">
        <authorList>
            <person name="Erauso G."/>
        </authorList>
    </citation>
    <scope>NUCLEOTIDE SEQUENCE [LARGE SCALE GENOMIC DNA]</scope>
    <source>
        <strain evidence="2">MESINF1</strain>
    </source>
</reference>
<dbReference type="InterPro" id="IPR036513">
    <property type="entry name" value="STAS_dom_sf"/>
</dbReference>
<dbReference type="PANTHER" id="PTHR33495">
    <property type="entry name" value="ANTI-SIGMA FACTOR ANTAGONIST TM_1081-RELATED-RELATED"/>
    <property type="match status" value="1"/>
</dbReference>
<dbReference type="CDD" id="cd07043">
    <property type="entry name" value="STAS_anti-anti-sigma_factors"/>
    <property type="match status" value="1"/>
</dbReference>
<proteinExistence type="predicted"/>
<protein>
    <submittedName>
        <fullName evidence="2">Anti-sigma-factor antagonist</fullName>
    </submittedName>
</protein>
<dbReference type="AlphaFoldDB" id="A0A7Z7LF26"/>
<dbReference type="Proteomes" id="UP000250796">
    <property type="component" value="Chromosome MESINF"/>
</dbReference>
<evidence type="ECO:0000313" key="2">
    <source>
        <dbReference type="EMBL" id="SSC12906.1"/>
    </source>
</evidence>
<evidence type="ECO:0000313" key="3">
    <source>
        <dbReference type="Proteomes" id="UP000250796"/>
    </source>
</evidence>
<feature type="domain" description="STAS" evidence="1">
    <location>
        <begin position="60"/>
        <end position="128"/>
    </location>
</feature>
<dbReference type="KEGG" id="minf:MESINF_1462"/>
<dbReference type="InterPro" id="IPR002645">
    <property type="entry name" value="STAS_dom"/>
</dbReference>
<organism evidence="2 3">
    <name type="scientific">Mesotoga infera</name>
    <dbReference type="NCBI Taxonomy" id="1236046"/>
    <lineage>
        <taxon>Bacteria</taxon>
        <taxon>Thermotogati</taxon>
        <taxon>Thermotogota</taxon>
        <taxon>Thermotogae</taxon>
        <taxon>Kosmotogales</taxon>
        <taxon>Kosmotogaceae</taxon>
        <taxon>Mesotoga</taxon>
    </lineage>
</organism>